<accession>A0A1G9Z8Y0</accession>
<dbReference type="Proteomes" id="UP000199671">
    <property type="component" value="Unassembled WGS sequence"/>
</dbReference>
<evidence type="ECO:0000256" key="5">
    <source>
        <dbReference type="SAM" id="MobiDB-lite"/>
    </source>
</evidence>
<dbReference type="GO" id="GO:0016020">
    <property type="term" value="C:membrane"/>
    <property type="evidence" value="ECO:0007669"/>
    <property type="project" value="UniProtKB-SubCell"/>
</dbReference>
<evidence type="ECO:0000256" key="3">
    <source>
        <dbReference type="ARBA" id="ARBA00022989"/>
    </source>
</evidence>
<proteinExistence type="predicted"/>
<feature type="transmembrane region" description="Helical" evidence="6">
    <location>
        <begin position="204"/>
        <end position="223"/>
    </location>
</feature>
<dbReference type="RefSeq" id="WP_092612424.1">
    <property type="nucleotide sequence ID" value="NZ_FNHU01000016.1"/>
</dbReference>
<reference evidence="7 8" key="1">
    <citation type="submission" date="2016-10" db="EMBL/GenBank/DDBJ databases">
        <authorList>
            <person name="de Groot N.N."/>
        </authorList>
    </citation>
    <scope>NUCLEOTIDE SEQUENCE [LARGE SCALE GENOMIC DNA]</scope>
    <source>
        <strain evidence="7 8">KPR-7B</strain>
    </source>
</reference>
<evidence type="ECO:0000313" key="7">
    <source>
        <dbReference type="EMBL" id="SDN17780.1"/>
    </source>
</evidence>
<feature type="region of interest" description="Disordered" evidence="5">
    <location>
        <begin position="1"/>
        <end position="36"/>
    </location>
</feature>
<feature type="transmembrane region" description="Helical" evidence="6">
    <location>
        <begin position="51"/>
        <end position="69"/>
    </location>
</feature>
<evidence type="ECO:0000256" key="6">
    <source>
        <dbReference type="SAM" id="Phobius"/>
    </source>
</evidence>
<dbReference type="InterPro" id="IPR002657">
    <property type="entry name" value="BilAc:Na_symport/Acr3"/>
</dbReference>
<feature type="transmembrane region" description="Helical" evidence="6">
    <location>
        <begin position="174"/>
        <end position="192"/>
    </location>
</feature>
<dbReference type="AlphaFoldDB" id="A0A1G9Z8Y0"/>
<dbReference type="Pfam" id="PF01758">
    <property type="entry name" value="SBF"/>
    <property type="match status" value="1"/>
</dbReference>
<feature type="transmembrane region" description="Helical" evidence="6">
    <location>
        <begin position="81"/>
        <end position="99"/>
    </location>
</feature>
<name>A0A1G9Z8Y0_9ACTO</name>
<dbReference type="PANTHER" id="PTHR10361">
    <property type="entry name" value="SODIUM-BILE ACID COTRANSPORTER"/>
    <property type="match status" value="1"/>
</dbReference>
<dbReference type="InterPro" id="IPR004710">
    <property type="entry name" value="Bilac:Na_transpt"/>
</dbReference>
<dbReference type="EMBL" id="FNHU01000016">
    <property type="protein sequence ID" value="SDN17780.1"/>
    <property type="molecule type" value="Genomic_DNA"/>
</dbReference>
<dbReference type="Gene3D" id="1.20.1530.20">
    <property type="match status" value="1"/>
</dbReference>
<keyword evidence="2 6" id="KW-0812">Transmembrane</keyword>
<evidence type="ECO:0000256" key="4">
    <source>
        <dbReference type="ARBA" id="ARBA00023136"/>
    </source>
</evidence>
<feature type="transmembrane region" description="Helical" evidence="6">
    <location>
        <begin position="111"/>
        <end position="133"/>
    </location>
</feature>
<evidence type="ECO:0000256" key="2">
    <source>
        <dbReference type="ARBA" id="ARBA00022692"/>
    </source>
</evidence>
<feature type="transmembrane region" description="Helical" evidence="6">
    <location>
        <begin position="235"/>
        <end position="252"/>
    </location>
</feature>
<dbReference type="OrthoDB" id="9806785at2"/>
<protein>
    <submittedName>
        <fullName evidence="7">Bile acid:Na+ symporter, BASS family</fullName>
    </submittedName>
</protein>
<dbReference type="InterPro" id="IPR038770">
    <property type="entry name" value="Na+/solute_symporter_sf"/>
</dbReference>
<keyword evidence="3 6" id="KW-1133">Transmembrane helix</keyword>
<sequence>MSPSVPTTEPHPAAAPGQGPFEGATAPGVAPKTAASAALAEERRQERSARIAVAVFPLVMFSAFLAAFFSPSTFVPLSNYMTPLLAVTMLGMGMTLSVPDFTMIARHPVPVVVGVLAQYCVMPLVGWSVAHVIPLPDALKVGIILIGCVPGGTTSNVCSFLAKGNTALSVSMTALSTMLAPVVTPLLTLWLAGTYMEVPAGSMALSIVQIVLLPVGAGLLLNMFAHRQVARIQPVMPWVSVVAIAGVVAAVVSRSQALIATAGLLMFVAIAVENAIGYGLGYAVARAIGVSRRDRRTISIETGLQNAGLGSTLAATYLGAAVAAPCAVATFWHTITGSMLAMYWRLRGFPEGEDPRATVRQLRERAAAAAATAEA</sequence>
<feature type="transmembrane region" description="Helical" evidence="6">
    <location>
        <begin position="258"/>
        <end position="285"/>
    </location>
</feature>
<keyword evidence="4 6" id="KW-0472">Membrane</keyword>
<evidence type="ECO:0000256" key="1">
    <source>
        <dbReference type="ARBA" id="ARBA00004141"/>
    </source>
</evidence>
<organism evidence="7 8">
    <name type="scientific">Actinomyces ruminicola</name>
    <dbReference type="NCBI Taxonomy" id="332524"/>
    <lineage>
        <taxon>Bacteria</taxon>
        <taxon>Bacillati</taxon>
        <taxon>Actinomycetota</taxon>
        <taxon>Actinomycetes</taxon>
        <taxon>Actinomycetales</taxon>
        <taxon>Actinomycetaceae</taxon>
        <taxon>Actinomyces</taxon>
    </lineage>
</organism>
<gene>
    <name evidence="7" type="ORF">SAMN04487766_11653</name>
</gene>
<evidence type="ECO:0000313" key="8">
    <source>
        <dbReference type="Proteomes" id="UP000199671"/>
    </source>
</evidence>
<dbReference type="PANTHER" id="PTHR10361:SF28">
    <property type="entry name" value="P3 PROTEIN-RELATED"/>
    <property type="match status" value="1"/>
</dbReference>
<comment type="subcellular location">
    <subcellularLocation>
        <location evidence="1">Membrane</location>
        <topology evidence="1">Multi-pass membrane protein</topology>
    </subcellularLocation>
</comment>
<feature type="transmembrane region" description="Helical" evidence="6">
    <location>
        <begin position="139"/>
        <end position="162"/>
    </location>
</feature>